<reference evidence="2 3" key="1">
    <citation type="submission" date="2017-10" db="EMBL/GenBank/DDBJ databases">
        <title>Draft genome of Longimonas halophila.</title>
        <authorList>
            <person name="Goh K.M."/>
            <person name="Shamsir M.S."/>
            <person name="Lim S.W."/>
        </authorList>
    </citation>
    <scope>NUCLEOTIDE SEQUENCE [LARGE SCALE GENOMIC DNA]</scope>
    <source>
        <strain evidence="2 3">KCTC 42399</strain>
    </source>
</reference>
<dbReference type="Gene3D" id="3.30.70.1900">
    <property type="match status" value="1"/>
</dbReference>
<proteinExistence type="predicted"/>
<dbReference type="EMBL" id="PDEP01000001">
    <property type="protein sequence ID" value="PEN09388.1"/>
    <property type="molecule type" value="Genomic_DNA"/>
</dbReference>
<evidence type="ECO:0000313" key="3">
    <source>
        <dbReference type="Proteomes" id="UP000221024"/>
    </source>
</evidence>
<dbReference type="CDD" id="cd21140">
    <property type="entry name" value="Cas6_I-like"/>
    <property type="match status" value="1"/>
</dbReference>
<feature type="domain" description="CRISPR associated protein Cas6 C-terminal" evidence="1">
    <location>
        <begin position="106"/>
        <end position="221"/>
    </location>
</feature>
<dbReference type="InterPro" id="IPR045747">
    <property type="entry name" value="CRISPR-assoc_prot_Cas6_N_sf"/>
</dbReference>
<dbReference type="AlphaFoldDB" id="A0A2H3PAU3"/>
<accession>A0A2H3PAU3</accession>
<comment type="caution">
    <text evidence="2">The sequence shown here is derived from an EMBL/GenBank/DDBJ whole genome shotgun (WGS) entry which is preliminary data.</text>
</comment>
<dbReference type="InterPro" id="IPR049435">
    <property type="entry name" value="Cas_Cas6_C"/>
</dbReference>
<dbReference type="Proteomes" id="UP000221024">
    <property type="component" value="Unassembled WGS sequence"/>
</dbReference>
<name>A0A2H3PAU3_9BACT</name>
<evidence type="ECO:0000259" key="1">
    <source>
        <dbReference type="Pfam" id="PF01881"/>
    </source>
</evidence>
<gene>
    <name evidence="2" type="ORF">CRI93_01290</name>
</gene>
<organism evidence="2 3">
    <name type="scientific">Longimonas halophila</name>
    <dbReference type="NCBI Taxonomy" id="1469170"/>
    <lineage>
        <taxon>Bacteria</taxon>
        <taxon>Pseudomonadati</taxon>
        <taxon>Rhodothermota</taxon>
        <taxon>Rhodothermia</taxon>
        <taxon>Rhodothermales</taxon>
        <taxon>Salisaetaceae</taxon>
        <taxon>Longimonas</taxon>
    </lineage>
</organism>
<protein>
    <submittedName>
        <fullName evidence="2">CRISPR-associated protein Cas6</fullName>
    </submittedName>
</protein>
<dbReference type="RefSeq" id="WP_098060786.1">
    <property type="nucleotide sequence ID" value="NZ_PDEP01000001.1"/>
</dbReference>
<dbReference type="Gene3D" id="3.30.70.1890">
    <property type="match status" value="1"/>
</dbReference>
<dbReference type="Pfam" id="PF01881">
    <property type="entry name" value="Cas_Cas6_C"/>
    <property type="match status" value="1"/>
</dbReference>
<keyword evidence="3" id="KW-1185">Reference proteome</keyword>
<evidence type="ECO:0000313" key="2">
    <source>
        <dbReference type="EMBL" id="PEN09388.1"/>
    </source>
</evidence>
<dbReference type="OrthoDB" id="956004at2"/>
<sequence>MRLNLTLTPSTEPVPYDHLHQLTGALHKWIGPDNNLHDGLSLYSFGWLKRSTGTKDGLLFPKGADWRVSFYQSEAAKACMDGMLTDPTVAYGMRVAEAKEQRAPSFSAPHTFKVDSPVLARQTREDGSRAHLTWDDPDADAALTRTLRTKLSASGIDVDPSAVHVQFDRSYAHPKTKLVRIKQTQHRASMCPVIIDGPPEALRFAWLVGIGDLTGSGFGALQ</sequence>